<name>A0ABR3LZB3_9TELE</name>
<protein>
    <submittedName>
        <fullName evidence="1">Uncharacterized protein</fullName>
    </submittedName>
</protein>
<evidence type="ECO:0000313" key="1">
    <source>
        <dbReference type="EMBL" id="KAL1257650.1"/>
    </source>
</evidence>
<accession>A0ABR3LZB3</accession>
<evidence type="ECO:0000313" key="2">
    <source>
        <dbReference type="Proteomes" id="UP001558613"/>
    </source>
</evidence>
<dbReference type="EMBL" id="JAYMGO010000017">
    <property type="protein sequence ID" value="KAL1257650.1"/>
    <property type="molecule type" value="Genomic_DNA"/>
</dbReference>
<dbReference type="Proteomes" id="UP001558613">
    <property type="component" value="Unassembled WGS sequence"/>
</dbReference>
<sequence>MNQFKSMIRSNQTYKRRASPVLGVSEVVWACTENPANINQVVFPRTFPSHFPPPSCAGETFLCVTRNPSNFTGTMREPNTSISSDLDP</sequence>
<keyword evidence="2" id="KW-1185">Reference proteome</keyword>
<proteinExistence type="predicted"/>
<organism evidence="1 2">
    <name type="scientific">Cirrhinus molitorella</name>
    <name type="common">mud carp</name>
    <dbReference type="NCBI Taxonomy" id="172907"/>
    <lineage>
        <taxon>Eukaryota</taxon>
        <taxon>Metazoa</taxon>
        <taxon>Chordata</taxon>
        <taxon>Craniata</taxon>
        <taxon>Vertebrata</taxon>
        <taxon>Euteleostomi</taxon>
        <taxon>Actinopterygii</taxon>
        <taxon>Neopterygii</taxon>
        <taxon>Teleostei</taxon>
        <taxon>Ostariophysi</taxon>
        <taxon>Cypriniformes</taxon>
        <taxon>Cyprinidae</taxon>
        <taxon>Labeoninae</taxon>
        <taxon>Labeonini</taxon>
        <taxon>Cirrhinus</taxon>
    </lineage>
</organism>
<reference evidence="1 2" key="1">
    <citation type="submission" date="2023-09" db="EMBL/GenBank/DDBJ databases">
        <authorList>
            <person name="Wang M."/>
        </authorList>
    </citation>
    <scope>NUCLEOTIDE SEQUENCE [LARGE SCALE GENOMIC DNA]</scope>
    <source>
        <strain evidence="1">GT-2023</strain>
        <tissue evidence="1">Liver</tissue>
    </source>
</reference>
<comment type="caution">
    <text evidence="1">The sequence shown here is derived from an EMBL/GenBank/DDBJ whole genome shotgun (WGS) entry which is preliminary data.</text>
</comment>
<gene>
    <name evidence="1" type="ORF">QQF64_010894</name>
</gene>